<protein>
    <submittedName>
        <fullName evidence="2">Uncharacterized protein</fullName>
    </submittedName>
</protein>
<feature type="compositionally biased region" description="Acidic residues" evidence="1">
    <location>
        <begin position="1"/>
        <end position="14"/>
    </location>
</feature>
<sequence length="113" mass="12734">MAQDIEENDADSSDADGFADSFDGEDTGNEGYHAIFEQLQHIQEAADANTAMMQNMADQSRARDEALDRREEARDRQNSLFQAQISRRLNKLESRLRRANEIGQGTTTPTQQV</sequence>
<dbReference type="Proteomes" id="UP000245910">
    <property type="component" value="Chromosome IIII"/>
</dbReference>
<evidence type="ECO:0000313" key="2">
    <source>
        <dbReference type="EMBL" id="CEI38763.1"/>
    </source>
</evidence>
<proteinExistence type="predicted"/>
<evidence type="ECO:0000313" key="3">
    <source>
        <dbReference type="Proteomes" id="UP000245910"/>
    </source>
</evidence>
<organism evidence="2 3">
    <name type="scientific">Fusarium venenatum</name>
    <dbReference type="NCBI Taxonomy" id="56646"/>
    <lineage>
        <taxon>Eukaryota</taxon>
        <taxon>Fungi</taxon>
        <taxon>Dikarya</taxon>
        <taxon>Ascomycota</taxon>
        <taxon>Pezizomycotina</taxon>
        <taxon>Sordariomycetes</taxon>
        <taxon>Hypocreomycetidae</taxon>
        <taxon>Hypocreales</taxon>
        <taxon>Nectriaceae</taxon>
        <taxon>Fusarium</taxon>
    </lineage>
</organism>
<feature type="region of interest" description="Disordered" evidence="1">
    <location>
        <begin position="1"/>
        <end position="33"/>
    </location>
</feature>
<dbReference type="AlphaFoldDB" id="A0A2L2SYY8"/>
<reference evidence="3" key="1">
    <citation type="submission" date="2014-10" db="EMBL/GenBank/DDBJ databases">
        <authorList>
            <person name="King R."/>
        </authorList>
    </citation>
    <scope>NUCLEOTIDE SEQUENCE [LARGE SCALE GENOMIC DNA]</scope>
    <source>
        <strain evidence="3">A3/5</strain>
    </source>
</reference>
<feature type="compositionally biased region" description="Basic and acidic residues" evidence="1">
    <location>
        <begin position="60"/>
        <end position="77"/>
    </location>
</feature>
<dbReference type="EMBL" id="LN649232">
    <property type="protein sequence ID" value="CEI38763.1"/>
    <property type="molecule type" value="Genomic_DNA"/>
</dbReference>
<keyword evidence="3" id="KW-1185">Reference proteome</keyword>
<evidence type="ECO:0000256" key="1">
    <source>
        <dbReference type="SAM" id="MobiDB-lite"/>
    </source>
</evidence>
<accession>A0A2L2SYY8</accession>
<name>A0A2L2SYY8_9HYPO</name>
<feature type="region of interest" description="Disordered" evidence="1">
    <location>
        <begin position="45"/>
        <end position="82"/>
    </location>
</feature>